<dbReference type="Pfam" id="PF10775">
    <property type="entry name" value="ATP_sub_h"/>
    <property type="match status" value="1"/>
</dbReference>
<comment type="caution">
    <text evidence="2">The sequence shown here is derived from an EMBL/GenBank/DDBJ whole genome shotgun (WGS) entry which is preliminary data.</text>
</comment>
<dbReference type="InterPro" id="IPR019711">
    <property type="entry name" value="ATP_synth_F0_suH"/>
</dbReference>
<sequence length="100" mass="11143">MPHARDAPSSLLHQLSGDLYLKELKNYKPAALSPNDADAHVHKFAMPKAPPSPEESDIAKDLKSYEEQPVEVEGQAEQGQVVDEGNWFEEDEPEEEHAAH</sequence>
<feature type="region of interest" description="Disordered" evidence="1">
    <location>
        <begin position="45"/>
        <end position="100"/>
    </location>
</feature>
<organism evidence="2 3">
    <name type="scientific">Ramalina farinacea</name>
    <dbReference type="NCBI Taxonomy" id="258253"/>
    <lineage>
        <taxon>Eukaryota</taxon>
        <taxon>Fungi</taxon>
        <taxon>Dikarya</taxon>
        <taxon>Ascomycota</taxon>
        <taxon>Pezizomycotina</taxon>
        <taxon>Lecanoromycetes</taxon>
        <taxon>OSLEUM clade</taxon>
        <taxon>Lecanoromycetidae</taxon>
        <taxon>Lecanorales</taxon>
        <taxon>Lecanorineae</taxon>
        <taxon>Ramalinaceae</taxon>
        <taxon>Ramalina</taxon>
    </lineage>
</organism>
<feature type="compositionally biased region" description="Acidic residues" evidence="1">
    <location>
        <begin position="86"/>
        <end position="100"/>
    </location>
</feature>
<evidence type="ECO:0000313" key="3">
    <source>
        <dbReference type="Proteomes" id="UP001161017"/>
    </source>
</evidence>
<dbReference type="AlphaFoldDB" id="A0AA43QXB0"/>
<dbReference type="PANTHER" id="PTHR28207">
    <property type="entry name" value="ATP SYNTHASE SUBUNIT H, MITOCHONDRIAL"/>
    <property type="match status" value="1"/>
</dbReference>
<dbReference type="Proteomes" id="UP001161017">
    <property type="component" value="Unassembled WGS sequence"/>
</dbReference>
<evidence type="ECO:0000256" key="1">
    <source>
        <dbReference type="SAM" id="MobiDB-lite"/>
    </source>
</evidence>
<reference evidence="2" key="1">
    <citation type="journal article" date="2023" name="Genome Biol. Evol.">
        <title>First Whole Genome Sequence and Flow Cytometry Genome Size Data for the Lichen-Forming Fungus Ramalina farinacea (Ascomycota).</title>
        <authorList>
            <person name="Llewellyn T."/>
            <person name="Mian S."/>
            <person name="Hill R."/>
            <person name="Leitch I.J."/>
            <person name="Gaya E."/>
        </authorList>
    </citation>
    <scope>NUCLEOTIDE SEQUENCE</scope>
    <source>
        <strain evidence="2">LIQ254RAFAR</strain>
    </source>
</reference>
<feature type="compositionally biased region" description="Basic and acidic residues" evidence="1">
    <location>
        <begin position="57"/>
        <end position="66"/>
    </location>
</feature>
<protein>
    <submittedName>
        <fullName evidence="2">ATP synthase F0 subcomplex subunit H atp14</fullName>
    </submittedName>
</protein>
<evidence type="ECO:0000313" key="2">
    <source>
        <dbReference type="EMBL" id="MDI1493076.1"/>
    </source>
</evidence>
<dbReference type="PANTHER" id="PTHR28207:SF1">
    <property type="entry name" value="ATP SYNTHASE SUBUNIT H, MITOCHONDRIAL"/>
    <property type="match status" value="1"/>
</dbReference>
<accession>A0AA43QXB0</accession>
<proteinExistence type="predicted"/>
<dbReference type="EMBL" id="JAPUFD010000022">
    <property type="protein sequence ID" value="MDI1493076.1"/>
    <property type="molecule type" value="Genomic_DNA"/>
</dbReference>
<name>A0AA43QXB0_9LECA</name>
<keyword evidence="3" id="KW-1185">Reference proteome</keyword>
<dbReference type="GO" id="GO:0046933">
    <property type="term" value="F:proton-transporting ATP synthase activity, rotational mechanism"/>
    <property type="evidence" value="ECO:0007669"/>
    <property type="project" value="TreeGrafter"/>
</dbReference>
<gene>
    <name evidence="2" type="primary">ATP14</name>
    <name evidence="2" type="ORF">OHK93_004862</name>
</gene>